<evidence type="ECO:0000256" key="2">
    <source>
        <dbReference type="ARBA" id="ARBA00023125"/>
    </source>
</evidence>
<proteinExistence type="predicted"/>
<evidence type="ECO:0000313" key="6">
    <source>
        <dbReference type="EMBL" id="MEJ8278192.1"/>
    </source>
</evidence>
<dbReference type="RefSeq" id="WP_340286315.1">
    <property type="nucleotide sequence ID" value="NZ_JBBJUP010000003.1"/>
</dbReference>
<dbReference type="Pfam" id="PF00440">
    <property type="entry name" value="TetR_N"/>
    <property type="match status" value="1"/>
</dbReference>
<accession>A0ABU8T379</accession>
<evidence type="ECO:0000256" key="4">
    <source>
        <dbReference type="PROSITE-ProRule" id="PRU00335"/>
    </source>
</evidence>
<gene>
    <name evidence="6" type="ORF">WJX68_04535</name>
</gene>
<evidence type="ECO:0000256" key="3">
    <source>
        <dbReference type="ARBA" id="ARBA00023163"/>
    </source>
</evidence>
<sequence>MSSAGSFRQDMREELRTRLLDAARDITTSDGWSAVTMGAVAARAGISRQHLYNEIGTKRELGNALVARETDGFIAVIVGQLDAHPDDLEAGATAAVAAVLDHGAQNVLLKAILSADDGRSESLLPLLTATPDVVLERATDALTPRIAGTMGKPADGDTRRFVDALARLIISHATQGTGPIDDAVTQTRWIVLGFLARSQ</sequence>
<keyword evidence="1" id="KW-0805">Transcription regulation</keyword>
<reference evidence="6 7" key="1">
    <citation type="submission" date="2024-03" db="EMBL/GenBank/DDBJ databases">
        <title>Draft genome sequence of Pseudonocardia sp. DW16-2.</title>
        <authorList>
            <person name="Duangmal K."/>
        </authorList>
    </citation>
    <scope>NUCLEOTIDE SEQUENCE [LARGE SCALE GENOMIC DNA]</scope>
    <source>
        <strain evidence="6 7">DW16-2</strain>
    </source>
</reference>
<dbReference type="Pfam" id="PF18556">
    <property type="entry name" value="TetR_C_35"/>
    <property type="match status" value="1"/>
</dbReference>
<evidence type="ECO:0000256" key="1">
    <source>
        <dbReference type="ARBA" id="ARBA00023015"/>
    </source>
</evidence>
<dbReference type="SUPFAM" id="SSF46689">
    <property type="entry name" value="Homeodomain-like"/>
    <property type="match status" value="1"/>
</dbReference>
<evidence type="ECO:0000313" key="7">
    <source>
        <dbReference type="Proteomes" id="UP001364211"/>
    </source>
</evidence>
<comment type="caution">
    <text evidence="6">The sequence shown here is derived from an EMBL/GenBank/DDBJ whole genome shotgun (WGS) entry which is preliminary data.</text>
</comment>
<evidence type="ECO:0000259" key="5">
    <source>
        <dbReference type="PROSITE" id="PS50977"/>
    </source>
</evidence>
<dbReference type="InterPro" id="IPR040611">
    <property type="entry name" value="AlkX_C"/>
</dbReference>
<keyword evidence="2 4" id="KW-0238">DNA-binding</keyword>
<dbReference type="InterPro" id="IPR009057">
    <property type="entry name" value="Homeodomain-like_sf"/>
</dbReference>
<dbReference type="Proteomes" id="UP001364211">
    <property type="component" value="Unassembled WGS sequence"/>
</dbReference>
<dbReference type="InterPro" id="IPR001647">
    <property type="entry name" value="HTH_TetR"/>
</dbReference>
<feature type="domain" description="HTH tetR-type" evidence="5">
    <location>
        <begin position="13"/>
        <end position="73"/>
    </location>
</feature>
<dbReference type="EMBL" id="JBBJUP010000003">
    <property type="protein sequence ID" value="MEJ8278192.1"/>
    <property type="molecule type" value="Genomic_DNA"/>
</dbReference>
<dbReference type="PANTHER" id="PTHR30055">
    <property type="entry name" value="HTH-TYPE TRANSCRIPTIONAL REGULATOR RUTR"/>
    <property type="match status" value="1"/>
</dbReference>
<keyword evidence="3" id="KW-0804">Transcription</keyword>
<protein>
    <submittedName>
        <fullName evidence="6">TetR family transcriptional regulator</fullName>
    </submittedName>
</protein>
<feature type="DNA-binding region" description="H-T-H motif" evidence="4">
    <location>
        <begin position="36"/>
        <end position="55"/>
    </location>
</feature>
<name>A0ABU8T379_9PSEU</name>
<organism evidence="6 7">
    <name type="scientific">Pseudonocardia spirodelae</name>
    <dbReference type="NCBI Taxonomy" id="3133431"/>
    <lineage>
        <taxon>Bacteria</taxon>
        <taxon>Bacillati</taxon>
        <taxon>Actinomycetota</taxon>
        <taxon>Actinomycetes</taxon>
        <taxon>Pseudonocardiales</taxon>
        <taxon>Pseudonocardiaceae</taxon>
        <taxon>Pseudonocardia</taxon>
    </lineage>
</organism>
<keyword evidence="7" id="KW-1185">Reference proteome</keyword>
<dbReference type="InterPro" id="IPR050109">
    <property type="entry name" value="HTH-type_TetR-like_transc_reg"/>
</dbReference>
<dbReference type="PROSITE" id="PS50977">
    <property type="entry name" value="HTH_TETR_2"/>
    <property type="match status" value="1"/>
</dbReference>
<dbReference type="PANTHER" id="PTHR30055:SF234">
    <property type="entry name" value="HTH-TYPE TRANSCRIPTIONAL REGULATOR BETI"/>
    <property type="match status" value="1"/>
</dbReference>
<dbReference type="Gene3D" id="1.10.357.10">
    <property type="entry name" value="Tetracycline Repressor, domain 2"/>
    <property type="match status" value="1"/>
</dbReference>